<dbReference type="KEGG" id="bex:A11Q_621"/>
<evidence type="ECO:0000256" key="1">
    <source>
        <dbReference type="ARBA" id="ARBA00006611"/>
    </source>
</evidence>
<comment type="similarity">
    <text evidence="1">Belongs to the GSP E family.</text>
</comment>
<dbReference type="Gene3D" id="3.40.50.300">
    <property type="entry name" value="P-loop containing nucleotide triphosphate hydrolases"/>
    <property type="match status" value="1"/>
</dbReference>
<evidence type="ECO:0000313" key="3">
    <source>
        <dbReference type="EMBL" id="AGH94841.1"/>
    </source>
</evidence>
<gene>
    <name evidence="3" type="ORF">A11Q_621</name>
</gene>
<sequence length="350" mass="40166">MHPEIKDKIQQIFFKQKNDLRYDWADDFKKSAPQQFPRIYNELNDLGPLNQLLADGSITEILVNSPHEIFYERNSRLFQHDDHFFSVQTYNAALERLAHRCGTYLNRDKPFVEGNYKNIRVTIVFNEVSRGFHLLSLRIQPSLPWTLTSLAKNQWCTEQQVTQIRQTLSHRHNFLVIGPTGSGKTSFMQALLNEFKPNLQRLVVIEDTQELHLPNAVSVSLLTREDPSGLVSNVNMDHLLKRALRLRADRLVVGEIRSDEARTLLMTLATGHAGSFGSLHASTAAEALLRLEMLIQMGAPQWSLSSIRRLIQLCVHSLFVVENQNGKRRLEGQYQISSLEEHGFTLSRLE</sequence>
<dbReference type="SUPFAM" id="SSF52540">
    <property type="entry name" value="P-loop containing nucleoside triphosphate hydrolases"/>
    <property type="match status" value="1"/>
</dbReference>
<dbReference type="STRING" id="1184267.A11Q_621"/>
<dbReference type="RefSeq" id="WP_015469331.1">
    <property type="nucleotide sequence ID" value="NC_020813.1"/>
</dbReference>
<dbReference type="HOGENOM" id="CLU_005379_3_0_7"/>
<organism evidence="3 4">
    <name type="scientific">Pseudobdellovibrio exovorus JSS</name>
    <dbReference type="NCBI Taxonomy" id="1184267"/>
    <lineage>
        <taxon>Bacteria</taxon>
        <taxon>Pseudomonadati</taxon>
        <taxon>Bdellovibrionota</taxon>
        <taxon>Bdellovibrionia</taxon>
        <taxon>Bdellovibrionales</taxon>
        <taxon>Pseudobdellovibrionaceae</taxon>
        <taxon>Pseudobdellovibrio</taxon>
    </lineage>
</organism>
<dbReference type="Pfam" id="PF00437">
    <property type="entry name" value="T2SSE"/>
    <property type="match status" value="1"/>
</dbReference>
<evidence type="ECO:0000313" key="4">
    <source>
        <dbReference type="Proteomes" id="UP000012040"/>
    </source>
</evidence>
<dbReference type="OrthoDB" id="5288867at2"/>
<protein>
    <submittedName>
        <fullName evidence="3">Flp pilus assembly protein, ATPase</fullName>
    </submittedName>
</protein>
<dbReference type="eggNOG" id="COG4962">
    <property type="taxonomic scope" value="Bacteria"/>
</dbReference>
<evidence type="ECO:0000259" key="2">
    <source>
        <dbReference type="Pfam" id="PF00437"/>
    </source>
</evidence>
<dbReference type="EMBL" id="CP003537">
    <property type="protein sequence ID" value="AGH94841.1"/>
    <property type="molecule type" value="Genomic_DNA"/>
</dbReference>
<dbReference type="Proteomes" id="UP000012040">
    <property type="component" value="Chromosome"/>
</dbReference>
<dbReference type="CDD" id="cd01130">
    <property type="entry name" value="VirB11-like_ATPase"/>
    <property type="match status" value="1"/>
</dbReference>
<dbReference type="InterPro" id="IPR050921">
    <property type="entry name" value="T4SS_GSP_E_ATPase"/>
</dbReference>
<keyword evidence="4" id="KW-1185">Reference proteome</keyword>
<feature type="domain" description="Bacterial type II secretion system protein E" evidence="2">
    <location>
        <begin position="135"/>
        <end position="316"/>
    </location>
</feature>
<dbReference type="PATRIC" id="fig|1184267.3.peg.631"/>
<reference evidence="3 4" key="1">
    <citation type="journal article" date="2013" name="ISME J.">
        <title>By their genes ye shall know them: genomic signatures of predatory bacteria.</title>
        <authorList>
            <person name="Pasternak Z."/>
            <person name="Pietrokovski S."/>
            <person name="Rotem O."/>
            <person name="Gophna U."/>
            <person name="Lurie-Weinberger M.N."/>
            <person name="Jurkevitch E."/>
        </authorList>
    </citation>
    <scope>NUCLEOTIDE SEQUENCE [LARGE SCALE GENOMIC DNA]</scope>
    <source>
        <strain evidence="3 4">JSS</strain>
    </source>
</reference>
<dbReference type="AlphaFoldDB" id="M4V9Y4"/>
<dbReference type="PANTHER" id="PTHR30486">
    <property type="entry name" value="TWITCHING MOTILITY PROTEIN PILT"/>
    <property type="match status" value="1"/>
</dbReference>
<dbReference type="GO" id="GO:0016887">
    <property type="term" value="F:ATP hydrolysis activity"/>
    <property type="evidence" value="ECO:0007669"/>
    <property type="project" value="InterPro"/>
</dbReference>
<name>M4V9Y4_9BACT</name>
<accession>M4V9Y4</accession>
<dbReference type="InterPro" id="IPR027417">
    <property type="entry name" value="P-loop_NTPase"/>
</dbReference>
<dbReference type="InterPro" id="IPR001482">
    <property type="entry name" value="T2SS/T4SS_dom"/>
</dbReference>
<proteinExistence type="inferred from homology"/>
<dbReference type="PANTHER" id="PTHR30486:SF6">
    <property type="entry name" value="TYPE IV PILUS RETRACTATION ATPASE PILT"/>
    <property type="match status" value="1"/>
</dbReference>
<dbReference type="Gene3D" id="3.30.450.370">
    <property type="match status" value="1"/>
</dbReference>